<sequence length="117" mass="12731">MRAAYAPFQIWRGSKVGPALLPPVLVTSFGPSTKQASKIMHKYDSLRTFTTGVEWSRWSFEIMVNDEIAIGSKNGVLFGGDGALVGVLKRGAGTGADCRQKRVMKQRTTVVDVEGEL</sequence>
<dbReference type="AlphaFoldDB" id="A0A9P5YUW7"/>
<organism evidence="1 2">
    <name type="scientific">Pholiota conissans</name>
    <dbReference type="NCBI Taxonomy" id="109636"/>
    <lineage>
        <taxon>Eukaryota</taxon>
        <taxon>Fungi</taxon>
        <taxon>Dikarya</taxon>
        <taxon>Basidiomycota</taxon>
        <taxon>Agaricomycotina</taxon>
        <taxon>Agaricomycetes</taxon>
        <taxon>Agaricomycetidae</taxon>
        <taxon>Agaricales</taxon>
        <taxon>Agaricineae</taxon>
        <taxon>Strophariaceae</taxon>
        <taxon>Pholiota</taxon>
    </lineage>
</organism>
<evidence type="ECO:0000313" key="1">
    <source>
        <dbReference type="EMBL" id="KAF9474346.1"/>
    </source>
</evidence>
<reference evidence="1" key="1">
    <citation type="submission" date="2020-11" db="EMBL/GenBank/DDBJ databases">
        <authorList>
            <consortium name="DOE Joint Genome Institute"/>
            <person name="Ahrendt S."/>
            <person name="Riley R."/>
            <person name="Andreopoulos W."/>
            <person name="Labutti K."/>
            <person name="Pangilinan J."/>
            <person name="Ruiz-Duenas F.J."/>
            <person name="Barrasa J.M."/>
            <person name="Sanchez-Garcia M."/>
            <person name="Camarero S."/>
            <person name="Miyauchi S."/>
            <person name="Serrano A."/>
            <person name="Linde D."/>
            <person name="Babiker R."/>
            <person name="Drula E."/>
            <person name="Ayuso-Fernandez I."/>
            <person name="Pacheco R."/>
            <person name="Padilla G."/>
            <person name="Ferreira P."/>
            <person name="Barriuso J."/>
            <person name="Kellner H."/>
            <person name="Castanera R."/>
            <person name="Alfaro M."/>
            <person name="Ramirez L."/>
            <person name="Pisabarro A.G."/>
            <person name="Kuo A."/>
            <person name="Tritt A."/>
            <person name="Lipzen A."/>
            <person name="He G."/>
            <person name="Yan M."/>
            <person name="Ng V."/>
            <person name="Cullen D."/>
            <person name="Martin F."/>
            <person name="Rosso M.-N."/>
            <person name="Henrissat B."/>
            <person name="Hibbett D."/>
            <person name="Martinez A.T."/>
            <person name="Grigoriev I.V."/>
        </authorList>
    </citation>
    <scope>NUCLEOTIDE SEQUENCE</scope>
    <source>
        <strain evidence="1">CIRM-BRFM 674</strain>
    </source>
</reference>
<keyword evidence="2" id="KW-1185">Reference proteome</keyword>
<proteinExistence type="predicted"/>
<gene>
    <name evidence="1" type="ORF">BDN70DRAFT_924635</name>
</gene>
<dbReference type="Proteomes" id="UP000807469">
    <property type="component" value="Unassembled WGS sequence"/>
</dbReference>
<name>A0A9P5YUW7_9AGAR</name>
<accession>A0A9P5YUW7</accession>
<dbReference type="EMBL" id="MU155383">
    <property type="protein sequence ID" value="KAF9474346.1"/>
    <property type="molecule type" value="Genomic_DNA"/>
</dbReference>
<protein>
    <submittedName>
        <fullName evidence="1">Uncharacterized protein</fullName>
    </submittedName>
</protein>
<evidence type="ECO:0000313" key="2">
    <source>
        <dbReference type="Proteomes" id="UP000807469"/>
    </source>
</evidence>
<comment type="caution">
    <text evidence="1">The sequence shown here is derived from an EMBL/GenBank/DDBJ whole genome shotgun (WGS) entry which is preliminary data.</text>
</comment>